<evidence type="ECO:0000313" key="3">
    <source>
        <dbReference type="EMBL" id="CBY12863.1"/>
    </source>
</evidence>
<feature type="domain" description="PiggyBac transposable element-derived protein" evidence="2">
    <location>
        <begin position="96"/>
        <end position="474"/>
    </location>
</feature>
<sequence length="588" mass="68239">MSDSEEFESSESEEEESDNEEFAEESSDEAEFLDEQEVRDSQNEVEARKVGRGSKARFADLQFVEVQQPADCAVFNPSFFPRPRQIPRQYFEDNYLLFEKVYGIELMEMILDATNTKMRARFPSENIFTMSEFRIAFGMLIFASVKRGVNDNFSDLFKDVHKSGTLDDYNLLSIRRFEFFRKCLDVGEDRYVLTPGDEHRHIDVREKIFPLFVYFNKIFTQYSDLNAEKGCAIDESMRSSFGHRDPTKRYNPSKPHRYGQQCQMLCSGDGLVLACIPDLDAKSKIYKSNPELTLRIIPKKLQNKGLPMTFDRGYTSRAVVEHLLKMKFRILGTCRIDRLQLFFGKGKVPDVFRVVPKKRGFERRMYVYRAPHSNIFLDIIAYFDKPDKPPVVIVTNCQDQLPLYSDLPHCSQVLLGRIKPAVILAYNARMGSIDTVDFCLNKWRLSFKSKNVTKSWTHFAKRQLTNFLDICLYNLYTLHKNSLVQTGATIKTRYRRQWQLQCAKDFLGKKNVQALPPVLQNIENIVRNSPSMTSKKHAPKMCSLCPSRRDGGKRSQFSCARCDKPVCLEHRVTHNTSYFCRACVTLIH</sequence>
<protein>
    <recommendedName>
        <fullName evidence="2">PiggyBac transposable element-derived protein domain-containing protein</fullName>
    </recommendedName>
</protein>
<gene>
    <name evidence="3" type="ORF">GSOID_T00002927001</name>
</gene>
<feature type="compositionally biased region" description="Basic and acidic residues" evidence="1">
    <location>
        <begin position="36"/>
        <end position="46"/>
    </location>
</feature>
<dbReference type="PANTHER" id="PTHR46599">
    <property type="entry name" value="PIGGYBAC TRANSPOSABLE ELEMENT-DERIVED PROTEIN 4"/>
    <property type="match status" value="1"/>
</dbReference>
<dbReference type="Pfam" id="PF13843">
    <property type="entry name" value="DDE_Tnp_1_7"/>
    <property type="match status" value="1"/>
</dbReference>
<dbReference type="AlphaFoldDB" id="E4XT01"/>
<feature type="compositionally biased region" description="Acidic residues" evidence="1">
    <location>
        <begin position="1"/>
        <end position="35"/>
    </location>
</feature>
<keyword evidence="4" id="KW-1185">Reference proteome</keyword>
<dbReference type="EMBL" id="FN653144">
    <property type="protein sequence ID" value="CBY12863.1"/>
    <property type="molecule type" value="Genomic_DNA"/>
</dbReference>
<dbReference type="InParanoid" id="E4XT01"/>
<organism evidence="3">
    <name type="scientific">Oikopleura dioica</name>
    <name type="common">Tunicate</name>
    <dbReference type="NCBI Taxonomy" id="34765"/>
    <lineage>
        <taxon>Eukaryota</taxon>
        <taxon>Metazoa</taxon>
        <taxon>Chordata</taxon>
        <taxon>Tunicata</taxon>
        <taxon>Appendicularia</taxon>
        <taxon>Copelata</taxon>
        <taxon>Oikopleuridae</taxon>
        <taxon>Oikopleura</taxon>
    </lineage>
</organism>
<evidence type="ECO:0000256" key="1">
    <source>
        <dbReference type="SAM" id="MobiDB-lite"/>
    </source>
</evidence>
<accession>E4XT01</accession>
<dbReference type="InterPro" id="IPR029526">
    <property type="entry name" value="PGBD"/>
</dbReference>
<evidence type="ECO:0000259" key="2">
    <source>
        <dbReference type="Pfam" id="PF13843"/>
    </source>
</evidence>
<dbReference type="PANTHER" id="PTHR46599:SF3">
    <property type="entry name" value="PIGGYBAC TRANSPOSABLE ELEMENT-DERIVED PROTEIN 4"/>
    <property type="match status" value="1"/>
</dbReference>
<reference evidence="3" key="1">
    <citation type="journal article" date="2010" name="Science">
        <title>Plasticity of animal genome architecture unmasked by rapid evolution of a pelagic tunicate.</title>
        <authorList>
            <person name="Denoeud F."/>
            <person name="Henriet S."/>
            <person name="Mungpakdee S."/>
            <person name="Aury J.M."/>
            <person name="Da Silva C."/>
            <person name="Brinkmann H."/>
            <person name="Mikhaleva J."/>
            <person name="Olsen L.C."/>
            <person name="Jubin C."/>
            <person name="Canestro C."/>
            <person name="Bouquet J.M."/>
            <person name="Danks G."/>
            <person name="Poulain J."/>
            <person name="Campsteijn C."/>
            <person name="Adamski M."/>
            <person name="Cross I."/>
            <person name="Yadetie F."/>
            <person name="Muffato M."/>
            <person name="Louis A."/>
            <person name="Butcher S."/>
            <person name="Tsagkogeorga G."/>
            <person name="Konrad A."/>
            <person name="Singh S."/>
            <person name="Jensen M.F."/>
            <person name="Cong E.H."/>
            <person name="Eikeseth-Otteraa H."/>
            <person name="Noel B."/>
            <person name="Anthouard V."/>
            <person name="Porcel B.M."/>
            <person name="Kachouri-Lafond R."/>
            <person name="Nishino A."/>
            <person name="Ugolini M."/>
            <person name="Chourrout P."/>
            <person name="Nishida H."/>
            <person name="Aasland R."/>
            <person name="Huzurbazar S."/>
            <person name="Westhof E."/>
            <person name="Delsuc F."/>
            <person name="Lehrach H."/>
            <person name="Reinhardt R."/>
            <person name="Weissenbach J."/>
            <person name="Roy S.W."/>
            <person name="Artiguenave F."/>
            <person name="Postlethwait J.H."/>
            <person name="Manak J.R."/>
            <person name="Thompson E.M."/>
            <person name="Jaillon O."/>
            <person name="Du Pasquier L."/>
            <person name="Boudinot P."/>
            <person name="Liberles D.A."/>
            <person name="Volff J.N."/>
            <person name="Philippe H."/>
            <person name="Lenhard B."/>
            <person name="Roest Crollius H."/>
            <person name="Wincker P."/>
            <person name="Chourrout D."/>
        </authorList>
    </citation>
    <scope>NUCLEOTIDE SEQUENCE [LARGE SCALE GENOMIC DNA]</scope>
</reference>
<dbReference type="Proteomes" id="UP000001307">
    <property type="component" value="Unassembled WGS sequence"/>
</dbReference>
<evidence type="ECO:0000313" key="4">
    <source>
        <dbReference type="Proteomes" id="UP000001307"/>
    </source>
</evidence>
<name>E4XT01_OIKDI</name>
<proteinExistence type="predicted"/>
<feature type="region of interest" description="Disordered" evidence="1">
    <location>
        <begin position="1"/>
        <end position="46"/>
    </location>
</feature>
<dbReference type="OrthoDB" id="122438at2759"/>